<name>A0A8H4VZN8_9HELO</name>
<sequence>MSSSARIPSATRTTGKVLSVVIVGGSLMGLMHGIMLLKLGHNVHILEKSPSQLRENQAAGITTGPQVQQFFHEYDTEGITSFSHALGAKLLDKNSKVRLYRKSDLYNTSWDALYYGLRTLFNEFSGPPHPLRNRHNAEVCVTSVFDCGKRVLKLVEFDESVSVEYEDLKKGFHRSLNADLVIAADGGSSDIRRMILPSADLLRPYSGYLTWRGTIPENEVSEETRAILGPENNAFVMNEGYIVVYIIPGLNGSCKNILTDKDGRVHRFSLPSGKLRPEVWNTQKAIAGSVLSSPYLELVNKIKRPFVTVITDTYASQASFMGGKLLLVGDALSLFRPHIAMSTNQAAFDCLAVRKMMTGEISLAQWQKEVLQYSHACRLRSQTWGAFFQVGWFAYFNSGQQMRMEMTAEMVHLLEGTFESSQLS</sequence>
<keyword evidence="2" id="KW-0274">FAD</keyword>
<dbReference type="OrthoDB" id="16820at2759"/>
<dbReference type="Proteomes" id="UP000566819">
    <property type="component" value="Unassembled WGS sequence"/>
</dbReference>
<keyword evidence="4" id="KW-1133">Transmembrane helix</keyword>
<evidence type="ECO:0000256" key="1">
    <source>
        <dbReference type="ARBA" id="ARBA00022630"/>
    </source>
</evidence>
<feature type="domain" description="2,6-dihydroxypyridine 3-monooxygenase substrate binding" evidence="6">
    <location>
        <begin position="255"/>
        <end position="312"/>
    </location>
</feature>
<protein>
    <recommendedName>
        <fullName evidence="9">FAD-binding domain-containing protein</fullName>
    </recommendedName>
</protein>
<dbReference type="SUPFAM" id="SSF54373">
    <property type="entry name" value="FAD-linked reductases, C-terminal domain"/>
    <property type="match status" value="1"/>
</dbReference>
<dbReference type="GO" id="GO:0071949">
    <property type="term" value="F:FAD binding"/>
    <property type="evidence" value="ECO:0007669"/>
    <property type="project" value="InterPro"/>
</dbReference>
<dbReference type="Gene3D" id="3.30.9.60">
    <property type="match status" value="1"/>
</dbReference>
<dbReference type="InterPro" id="IPR002938">
    <property type="entry name" value="FAD-bd"/>
</dbReference>
<dbReference type="InterPro" id="IPR054707">
    <property type="entry name" value="DhpH_subs-bd"/>
</dbReference>
<keyword evidence="1" id="KW-0285">Flavoprotein</keyword>
<dbReference type="Pfam" id="PF01494">
    <property type="entry name" value="FAD_binding_3"/>
    <property type="match status" value="1"/>
</dbReference>
<dbReference type="AlphaFoldDB" id="A0A8H4VZN8"/>
<keyword evidence="3" id="KW-0560">Oxidoreductase</keyword>
<dbReference type="PANTHER" id="PTHR47469">
    <property type="entry name" value="MONOOXYGENASE-LIKE"/>
    <property type="match status" value="1"/>
</dbReference>
<evidence type="ECO:0000313" key="7">
    <source>
        <dbReference type="EMBL" id="KAF4628227.1"/>
    </source>
</evidence>
<dbReference type="InterPro" id="IPR053212">
    <property type="entry name" value="DHP_3-monooxygenase"/>
</dbReference>
<keyword evidence="4" id="KW-0472">Membrane</keyword>
<evidence type="ECO:0000313" key="8">
    <source>
        <dbReference type="Proteomes" id="UP000566819"/>
    </source>
</evidence>
<dbReference type="Pfam" id="PF22607">
    <property type="entry name" value="FAD_binding-like"/>
    <property type="match status" value="1"/>
</dbReference>
<gene>
    <name evidence="7" type="ORF">G7Y89_g9927</name>
</gene>
<keyword evidence="4" id="KW-0812">Transmembrane</keyword>
<organism evidence="7 8">
    <name type="scientific">Cudoniella acicularis</name>
    <dbReference type="NCBI Taxonomy" id="354080"/>
    <lineage>
        <taxon>Eukaryota</taxon>
        <taxon>Fungi</taxon>
        <taxon>Dikarya</taxon>
        <taxon>Ascomycota</taxon>
        <taxon>Pezizomycotina</taxon>
        <taxon>Leotiomycetes</taxon>
        <taxon>Helotiales</taxon>
        <taxon>Tricladiaceae</taxon>
        <taxon>Cudoniella</taxon>
    </lineage>
</organism>
<evidence type="ECO:0000256" key="2">
    <source>
        <dbReference type="ARBA" id="ARBA00022827"/>
    </source>
</evidence>
<evidence type="ECO:0000259" key="6">
    <source>
        <dbReference type="Pfam" id="PF22607"/>
    </source>
</evidence>
<evidence type="ECO:0000256" key="3">
    <source>
        <dbReference type="ARBA" id="ARBA00023002"/>
    </source>
</evidence>
<dbReference type="SUPFAM" id="SSF51905">
    <property type="entry name" value="FAD/NAD(P)-binding domain"/>
    <property type="match status" value="1"/>
</dbReference>
<dbReference type="PRINTS" id="PR00420">
    <property type="entry name" value="RNGMNOXGNASE"/>
</dbReference>
<evidence type="ECO:0000256" key="4">
    <source>
        <dbReference type="SAM" id="Phobius"/>
    </source>
</evidence>
<evidence type="ECO:0000259" key="5">
    <source>
        <dbReference type="Pfam" id="PF01494"/>
    </source>
</evidence>
<dbReference type="PANTHER" id="PTHR47469:SF2">
    <property type="entry name" value="OS06G0597600 PROTEIN"/>
    <property type="match status" value="1"/>
</dbReference>
<reference evidence="7 8" key="1">
    <citation type="submission" date="2020-03" db="EMBL/GenBank/DDBJ databases">
        <title>Draft Genome Sequence of Cudoniella acicularis.</title>
        <authorList>
            <person name="Buettner E."/>
            <person name="Kellner H."/>
        </authorList>
    </citation>
    <scope>NUCLEOTIDE SEQUENCE [LARGE SCALE GENOMIC DNA]</scope>
    <source>
        <strain evidence="7 8">DSM 108380</strain>
    </source>
</reference>
<keyword evidence="8" id="KW-1185">Reference proteome</keyword>
<feature type="domain" description="FAD-binding" evidence="5">
    <location>
        <begin position="19"/>
        <end position="62"/>
    </location>
</feature>
<dbReference type="EMBL" id="JAAMPI010000842">
    <property type="protein sequence ID" value="KAF4628227.1"/>
    <property type="molecule type" value="Genomic_DNA"/>
</dbReference>
<dbReference type="Gene3D" id="3.50.50.60">
    <property type="entry name" value="FAD/NAD(P)-binding domain"/>
    <property type="match status" value="1"/>
</dbReference>
<accession>A0A8H4VZN8</accession>
<evidence type="ECO:0008006" key="9">
    <source>
        <dbReference type="Google" id="ProtNLM"/>
    </source>
</evidence>
<dbReference type="GO" id="GO:0016491">
    <property type="term" value="F:oxidoreductase activity"/>
    <property type="evidence" value="ECO:0007669"/>
    <property type="project" value="UniProtKB-KW"/>
</dbReference>
<comment type="caution">
    <text evidence="7">The sequence shown here is derived from an EMBL/GenBank/DDBJ whole genome shotgun (WGS) entry which is preliminary data.</text>
</comment>
<feature type="transmembrane region" description="Helical" evidence="4">
    <location>
        <begin position="20"/>
        <end position="39"/>
    </location>
</feature>
<proteinExistence type="predicted"/>
<dbReference type="InterPro" id="IPR036188">
    <property type="entry name" value="FAD/NAD-bd_sf"/>
</dbReference>